<evidence type="ECO:0000313" key="8">
    <source>
        <dbReference type="Proteomes" id="UP000628984"/>
    </source>
</evidence>
<reference evidence="7" key="1">
    <citation type="journal article" date="2014" name="Int. J. Syst. Evol. Microbiol.">
        <title>Complete genome sequence of Corynebacterium casei LMG S-19264T (=DSM 44701T), isolated from a smear-ripened cheese.</title>
        <authorList>
            <consortium name="US DOE Joint Genome Institute (JGI-PGF)"/>
            <person name="Walter F."/>
            <person name="Albersmeier A."/>
            <person name="Kalinowski J."/>
            <person name="Ruckert C."/>
        </authorList>
    </citation>
    <scope>NUCLEOTIDE SEQUENCE</scope>
    <source>
        <strain evidence="7">KCTC 23714</strain>
    </source>
</reference>
<dbReference type="RefSeq" id="WP_189635441.1">
    <property type="nucleotide sequence ID" value="NZ_BMYQ01000023.1"/>
</dbReference>
<keyword evidence="8" id="KW-1185">Reference proteome</keyword>
<accession>A0A918J3Q8</accession>
<proteinExistence type="inferred from homology"/>
<comment type="caution">
    <text evidence="7">The sequence shown here is derived from an EMBL/GenBank/DDBJ whole genome shotgun (WGS) entry which is preliminary data.</text>
</comment>
<dbReference type="AlphaFoldDB" id="A0A918J3Q8"/>
<evidence type="ECO:0000256" key="6">
    <source>
        <dbReference type="RuleBase" id="RU365089"/>
    </source>
</evidence>
<name>A0A918J3Q8_9RHOB</name>
<comment type="similarity">
    <text evidence="2 6">Belongs to the transposase mutator family.</text>
</comment>
<keyword evidence="5 6" id="KW-0233">DNA recombination</keyword>
<sequence length="408" mass="46007">MTEITQNPALSLLSDAAGYDPIEDRLRASVRATIETMFEEELADFLGRLRYGRSEGAAKGYRHGHRERQLTGTFGTETLRVPRARIEAEDGKVTEWRSKALPRYRRLTKKAEALIAAVYLAGTNTRRVKRALVSLFEGAVSKDVVSRTWRKVKVDWEARSARSLANEDIVRLILDGTVVRTRLDKKATNISVLAALGVRRDGQKVLLAIQNMGGESTAAWGQFLADLDARGLKRPEFVIVDGAPGLEAALVALWGEDLAIQRCTVHKHRNLLAHAPKHLHDELTEDYRDMVYADSAAEIETRRKAFVRKWRLKCRAVAESLEEAGERLFTFTRLDPSQWKSARTTNAIERLNEEFRRRIKTQTVLPCAQTVPMLLWAMLAAGQIQMRKVDGWETLSQPLEPMPLDLAA</sequence>
<evidence type="ECO:0000256" key="2">
    <source>
        <dbReference type="ARBA" id="ARBA00010961"/>
    </source>
</evidence>
<dbReference type="PANTHER" id="PTHR33217">
    <property type="entry name" value="TRANSPOSASE FOR INSERTION SEQUENCE ELEMENT IS1081"/>
    <property type="match status" value="1"/>
</dbReference>
<dbReference type="InterPro" id="IPR001207">
    <property type="entry name" value="Transposase_mutator"/>
</dbReference>
<evidence type="ECO:0000256" key="5">
    <source>
        <dbReference type="ARBA" id="ARBA00023172"/>
    </source>
</evidence>
<organism evidence="7 8">
    <name type="scientific">Gemmobacter lanyuensis</name>
    <dbReference type="NCBI Taxonomy" id="1054497"/>
    <lineage>
        <taxon>Bacteria</taxon>
        <taxon>Pseudomonadati</taxon>
        <taxon>Pseudomonadota</taxon>
        <taxon>Alphaproteobacteria</taxon>
        <taxon>Rhodobacterales</taxon>
        <taxon>Paracoccaceae</taxon>
        <taxon>Gemmobacter</taxon>
    </lineage>
</organism>
<evidence type="ECO:0000256" key="1">
    <source>
        <dbReference type="ARBA" id="ARBA00002190"/>
    </source>
</evidence>
<evidence type="ECO:0000313" key="7">
    <source>
        <dbReference type="EMBL" id="GGW46223.1"/>
    </source>
</evidence>
<dbReference type="GO" id="GO:0006313">
    <property type="term" value="P:DNA transposition"/>
    <property type="evidence" value="ECO:0007669"/>
    <property type="project" value="UniProtKB-UniRule"/>
</dbReference>
<evidence type="ECO:0000256" key="4">
    <source>
        <dbReference type="ARBA" id="ARBA00023125"/>
    </source>
</evidence>
<dbReference type="EMBL" id="BMYQ01000023">
    <property type="protein sequence ID" value="GGW46223.1"/>
    <property type="molecule type" value="Genomic_DNA"/>
</dbReference>
<dbReference type="GO" id="GO:0003677">
    <property type="term" value="F:DNA binding"/>
    <property type="evidence" value="ECO:0007669"/>
    <property type="project" value="UniProtKB-UniRule"/>
</dbReference>
<dbReference type="PANTHER" id="PTHR33217:SF7">
    <property type="entry name" value="TRANSPOSASE FOR INSERTION SEQUENCE ELEMENT IS1081"/>
    <property type="match status" value="1"/>
</dbReference>
<dbReference type="Pfam" id="PF00872">
    <property type="entry name" value="Transposase_mut"/>
    <property type="match status" value="1"/>
</dbReference>
<gene>
    <name evidence="7" type="ORF">GCM10011452_37800</name>
</gene>
<dbReference type="NCBIfam" id="NF033543">
    <property type="entry name" value="transpos_IS256"/>
    <property type="match status" value="1"/>
</dbReference>
<keyword evidence="4 6" id="KW-0238">DNA-binding</keyword>
<dbReference type="Proteomes" id="UP000628984">
    <property type="component" value="Unassembled WGS sequence"/>
</dbReference>
<evidence type="ECO:0000256" key="3">
    <source>
        <dbReference type="ARBA" id="ARBA00022578"/>
    </source>
</evidence>
<reference evidence="7" key="2">
    <citation type="submission" date="2020-09" db="EMBL/GenBank/DDBJ databases">
        <authorList>
            <person name="Sun Q."/>
            <person name="Kim S."/>
        </authorList>
    </citation>
    <scope>NUCLEOTIDE SEQUENCE</scope>
    <source>
        <strain evidence="7">KCTC 23714</strain>
    </source>
</reference>
<keyword evidence="3 6" id="KW-0815">Transposition</keyword>
<keyword evidence="6" id="KW-0814">Transposable element</keyword>
<comment type="function">
    <text evidence="1 6">Required for the transposition of the insertion element.</text>
</comment>
<dbReference type="GO" id="GO:0004803">
    <property type="term" value="F:transposase activity"/>
    <property type="evidence" value="ECO:0007669"/>
    <property type="project" value="UniProtKB-UniRule"/>
</dbReference>
<protein>
    <recommendedName>
        <fullName evidence="6">Mutator family transposase</fullName>
    </recommendedName>
</protein>